<evidence type="ECO:0000259" key="1">
    <source>
        <dbReference type="PROSITE" id="PS50011"/>
    </source>
</evidence>
<proteinExistence type="predicted"/>
<dbReference type="InterPro" id="IPR006597">
    <property type="entry name" value="Sel1-like"/>
</dbReference>
<dbReference type="AlphaFoldDB" id="A0A1J4L408"/>
<dbReference type="InterPro" id="IPR050167">
    <property type="entry name" value="Ser_Thr_protein_kinase"/>
</dbReference>
<dbReference type="GO" id="GO:0005524">
    <property type="term" value="F:ATP binding"/>
    <property type="evidence" value="ECO:0007669"/>
    <property type="project" value="InterPro"/>
</dbReference>
<dbReference type="Pfam" id="PF00069">
    <property type="entry name" value="Pkinase"/>
    <property type="match status" value="1"/>
</dbReference>
<gene>
    <name evidence="2" type="ORF">TRFO_12966</name>
</gene>
<reference evidence="2" key="1">
    <citation type="submission" date="2016-10" db="EMBL/GenBank/DDBJ databases">
        <authorList>
            <person name="Benchimol M."/>
            <person name="Almeida L.G."/>
            <person name="Vasconcelos A.T."/>
            <person name="Perreira-Neves A."/>
            <person name="Rosa I.A."/>
            <person name="Tasca T."/>
            <person name="Bogo M.R."/>
            <person name="de Souza W."/>
        </authorList>
    </citation>
    <scope>NUCLEOTIDE SEQUENCE [LARGE SCALE GENOMIC DNA]</scope>
    <source>
        <strain evidence="2">K</strain>
    </source>
</reference>
<accession>A0A1J4L408</accession>
<evidence type="ECO:0000313" key="2">
    <source>
        <dbReference type="EMBL" id="OHT16708.1"/>
    </source>
</evidence>
<dbReference type="SUPFAM" id="SSF56112">
    <property type="entry name" value="Protein kinase-like (PK-like)"/>
    <property type="match status" value="1"/>
</dbReference>
<keyword evidence="3" id="KW-1185">Reference proteome</keyword>
<dbReference type="SMART" id="SM00220">
    <property type="entry name" value="S_TKc"/>
    <property type="match status" value="1"/>
</dbReference>
<organism evidence="2 3">
    <name type="scientific">Tritrichomonas foetus</name>
    <dbReference type="NCBI Taxonomy" id="1144522"/>
    <lineage>
        <taxon>Eukaryota</taxon>
        <taxon>Metamonada</taxon>
        <taxon>Parabasalia</taxon>
        <taxon>Tritrichomonadida</taxon>
        <taxon>Tritrichomonadidae</taxon>
        <taxon>Tritrichomonas</taxon>
    </lineage>
</organism>
<dbReference type="PRINTS" id="PR00109">
    <property type="entry name" value="TYRKINASE"/>
</dbReference>
<dbReference type="Proteomes" id="UP000179807">
    <property type="component" value="Unassembled WGS sequence"/>
</dbReference>
<sequence>MPLKKLRLYLVIQNYSCHFAILNSMDDNLSSFMIDLSDYVKKETKGSGSFSNVYLIQNKTDGKLYAAKESKKPLQDSQKEVINEIKILAAAMNCPSIIKLYGFNRTNFDNQPFPVIIMEYMKHGSLLSILDQERSCNAHPNWTPTKKYINILGIALGMKKLHSQNIIHRDLKPANILMDENLYPKICDFGISKMLMDNQNCQTEAGTPQYMAPEIILNKEYNNKVDVFSFALIVYEIVAGRQPYDFSRGIYCCLENIKNGERPDLTYVESYQQKEFLIKCWDQNPKNRPSFDQIITDILKEKIFEPEDFDYVEVSEYLEQFGIDYDAEFEIVDMETTKNLEKTHEQFQIARRDGFGYILNSLQQNTPKRIEMIKRVIDNLDSDVHQPPNKLLYISFAMLSLLISLTVSQKYIFCFIASLVPDNDTKLLFYKLSSDLGYSISTFRYALIKYNNMKLSNNKNNIAEIATCFKKAAQDNITESMYFYGKMVKKGQGISKNETEAEIYFEKAAKAGHVPSMYKYAMILKKYQALRVSDYKHFMKQAARNNYSKAFYPYGLIVLKDNPKKAAALFKQAADDGHCHAAKKYGDMLTDKSSGIEYDPEEGAKYLDLSSKCSDYYRVTNAVNSFANNVIDILSKKIPKLW</sequence>
<dbReference type="SMART" id="SM00671">
    <property type="entry name" value="SEL1"/>
    <property type="match status" value="3"/>
</dbReference>
<evidence type="ECO:0000313" key="3">
    <source>
        <dbReference type="Proteomes" id="UP000179807"/>
    </source>
</evidence>
<protein>
    <recommendedName>
        <fullName evidence="1">Protein kinase domain-containing protein</fullName>
    </recommendedName>
</protein>
<comment type="caution">
    <text evidence="2">The sequence shown here is derived from an EMBL/GenBank/DDBJ whole genome shotgun (WGS) entry which is preliminary data.</text>
</comment>
<dbReference type="InterPro" id="IPR011990">
    <property type="entry name" value="TPR-like_helical_dom_sf"/>
</dbReference>
<name>A0A1J4L408_9EUKA</name>
<feature type="domain" description="Protein kinase" evidence="1">
    <location>
        <begin position="39"/>
        <end position="304"/>
    </location>
</feature>
<dbReference type="GeneID" id="94831655"/>
<dbReference type="PANTHER" id="PTHR23257">
    <property type="entry name" value="SERINE-THREONINE PROTEIN KINASE"/>
    <property type="match status" value="1"/>
</dbReference>
<dbReference type="GO" id="GO:0005737">
    <property type="term" value="C:cytoplasm"/>
    <property type="evidence" value="ECO:0007669"/>
    <property type="project" value="TreeGrafter"/>
</dbReference>
<dbReference type="Pfam" id="PF08238">
    <property type="entry name" value="Sel1"/>
    <property type="match status" value="3"/>
</dbReference>
<dbReference type="GO" id="GO:0007165">
    <property type="term" value="P:signal transduction"/>
    <property type="evidence" value="ECO:0007669"/>
    <property type="project" value="TreeGrafter"/>
</dbReference>
<dbReference type="InterPro" id="IPR011009">
    <property type="entry name" value="Kinase-like_dom_sf"/>
</dbReference>
<dbReference type="Gene3D" id="1.10.510.10">
    <property type="entry name" value="Transferase(Phosphotransferase) domain 1"/>
    <property type="match status" value="1"/>
</dbReference>
<dbReference type="EMBL" id="MLAK01000078">
    <property type="protein sequence ID" value="OHT16708.1"/>
    <property type="molecule type" value="Genomic_DNA"/>
</dbReference>
<dbReference type="GO" id="GO:0004672">
    <property type="term" value="F:protein kinase activity"/>
    <property type="evidence" value="ECO:0007669"/>
    <property type="project" value="InterPro"/>
</dbReference>
<dbReference type="PROSITE" id="PS00108">
    <property type="entry name" value="PROTEIN_KINASE_ST"/>
    <property type="match status" value="1"/>
</dbReference>
<dbReference type="InterPro" id="IPR008271">
    <property type="entry name" value="Ser/Thr_kinase_AS"/>
</dbReference>
<dbReference type="Gene3D" id="1.25.40.10">
    <property type="entry name" value="Tetratricopeptide repeat domain"/>
    <property type="match status" value="1"/>
</dbReference>
<dbReference type="InterPro" id="IPR001245">
    <property type="entry name" value="Ser-Thr/Tyr_kinase_cat_dom"/>
</dbReference>
<dbReference type="OrthoDB" id="4062651at2759"/>
<dbReference type="SUPFAM" id="SSF81901">
    <property type="entry name" value="HCP-like"/>
    <property type="match status" value="1"/>
</dbReference>
<dbReference type="PANTHER" id="PTHR23257:SF958">
    <property type="entry name" value="SERINE_THREONINE-PROTEIN KINASE WNK4"/>
    <property type="match status" value="1"/>
</dbReference>
<dbReference type="PROSITE" id="PS50011">
    <property type="entry name" value="PROTEIN_KINASE_DOM"/>
    <property type="match status" value="1"/>
</dbReference>
<dbReference type="VEuPathDB" id="TrichDB:TRFO_12966"/>
<dbReference type="InterPro" id="IPR000719">
    <property type="entry name" value="Prot_kinase_dom"/>
</dbReference>
<dbReference type="RefSeq" id="XP_068369844.1">
    <property type="nucleotide sequence ID" value="XM_068496951.1"/>
</dbReference>